<gene>
    <name evidence="10" type="primary">hopx</name>
</gene>
<evidence type="ECO:0000313" key="11">
    <source>
        <dbReference type="Proteomes" id="UP000694402"/>
    </source>
</evidence>
<evidence type="ECO:0000256" key="3">
    <source>
        <dbReference type="ARBA" id="ARBA00022473"/>
    </source>
</evidence>
<reference evidence="10" key="2">
    <citation type="submission" date="2025-08" db="UniProtKB">
        <authorList>
            <consortium name="Ensembl"/>
        </authorList>
    </citation>
    <scope>IDENTIFICATION</scope>
</reference>
<keyword evidence="5" id="KW-0805">Transcription regulation</keyword>
<evidence type="ECO:0000256" key="8">
    <source>
        <dbReference type="ARBA" id="ARBA00023242"/>
    </source>
</evidence>
<dbReference type="GeneTree" id="ENSGT01120000277687"/>
<keyword evidence="4" id="KW-0678">Repressor</keyword>
<dbReference type="AlphaFoldDB" id="A0AAZ3P0L7"/>
<comment type="subcellular location">
    <subcellularLocation>
        <location evidence="1">Nucleus</location>
    </subcellularLocation>
</comment>
<dbReference type="GO" id="GO:0003677">
    <property type="term" value="F:DNA binding"/>
    <property type="evidence" value="ECO:0007669"/>
    <property type="project" value="UniProtKB-KW"/>
</dbReference>
<dbReference type="GO" id="GO:0006357">
    <property type="term" value="P:regulation of transcription by RNA polymerase II"/>
    <property type="evidence" value="ECO:0007669"/>
    <property type="project" value="TreeGrafter"/>
</dbReference>
<keyword evidence="8" id="KW-0539">Nucleus</keyword>
<dbReference type="PANTHER" id="PTHR21408">
    <property type="entry name" value="HOMEODOMAIN-ONLY PROTEIN"/>
    <property type="match status" value="1"/>
</dbReference>
<keyword evidence="7" id="KW-0804">Transcription</keyword>
<dbReference type="PANTHER" id="PTHR21408:SF1">
    <property type="entry name" value="HOMEODOMAIN-ONLY PROTEIN"/>
    <property type="match status" value="1"/>
</dbReference>
<organism evidence="10 11">
    <name type="scientific">Oncorhynchus tshawytscha</name>
    <name type="common">Chinook salmon</name>
    <name type="synonym">Salmo tshawytscha</name>
    <dbReference type="NCBI Taxonomy" id="74940"/>
    <lineage>
        <taxon>Eukaryota</taxon>
        <taxon>Metazoa</taxon>
        <taxon>Chordata</taxon>
        <taxon>Craniata</taxon>
        <taxon>Vertebrata</taxon>
        <taxon>Euteleostomi</taxon>
        <taxon>Actinopterygii</taxon>
        <taxon>Neopterygii</taxon>
        <taxon>Teleostei</taxon>
        <taxon>Protacanthopterygii</taxon>
        <taxon>Salmoniformes</taxon>
        <taxon>Salmonidae</taxon>
        <taxon>Salmoninae</taxon>
        <taxon>Oncorhynchus</taxon>
    </lineage>
</organism>
<evidence type="ECO:0000256" key="2">
    <source>
        <dbReference type="ARBA" id="ARBA00021327"/>
    </source>
</evidence>
<evidence type="ECO:0000256" key="7">
    <source>
        <dbReference type="ARBA" id="ARBA00023163"/>
    </source>
</evidence>
<dbReference type="InterPro" id="IPR039162">
    <property type="entry name" value="HOPX"/>
</dbReference>
<dbReference type="CDD" id="cd00086">
    <property type="entry name" value="homeodomain"/>
    <property type="match status" value="1"/>
</dbReference>
<reference evidence="10" key="3">
    <citation type="submission" date="2025-09" db="UniProtKB">
        <authorList>
            <consortium name="Ensembl"/>
        </authorList>
    </citation>
    <scope>IDENTIFICATION</scope>
</reference>
<evidence type="ECO:0000256" key="5">
    <source>
        <dbReference type="ARBA" id="ARBA00023015"/>
    </source>
</evidence>
<evidence type="ECO:0000313" key="10">
    <source>
        <dbReference type="Ensembl" id="ENSOTSP00005110105.1"/>
    </source>
</evidence>
<evidence type="ECO:0000256" key="4">
    <source>
        <dbReference type="ARBA" id="ARBA00022491"/>
    </source>
</evidence>
<keyword evidence="3" id="KW-0217">Developmental protein</keyword>
<accession>A0AAZ3P0L7</accession>
<keyword evidence="9" id="KW-0175">Coiled coil</keyword>
<dbReference type="Ensembl" id="ENSOTST00005183572.1">
    <property type="protein sequence ID" value="ENSOTSP00005110105.1"/>
    <property type="gene ID" value="ENSOTSG00005076953.1"/>
</dbReference>
<keyword evidence="11" id="KW-1185">Reference proteome</keyword>
<dbReference type="InterPro" id="IPR001356">
    <property type="entry name" value="HD"/>
</dbReference>
<evidence type="ECO:0000256" key="9">
    <source>
        <dbReference type="SAM" id="Coils"/>
    </source>
</evidence>
<dbReference type="Gene3D" id="1.10.10.60">
    <property type="entry name" value="Homeodomain-like"/>
    <property type="match status" value="1"/>
</dbReference>
<dbReference type="InterPro" id="IPR009057">
    <property type="entry name" value="Homeodomain-like_sf"/>
</dbReference>
<dbReference type="GO" id="GO:0030154">
    <property type="term" value="P:cell differentiation"/>
    <property type="evidence" value="ECO:0007669"/>
    <property type="project" value="InterPro"/>
</dbReference>
<dbReference type="SUPFAM" id="SSF46689">
    <property type="entry name" value="Homeodomain-like"/>
    <property type="match status" value="1"/>
</dbReference>
<evidence type="ECO:0000256" key="1">
    <source>
        <dbReference type="ARBA" id="ARBA00004123"/>
    </source>
</evidence>
<dbReference type="GO" id="GO:0005634">
    <property type="term" value="C:nucleus"/>
    <property type="evidence" value="ECO:0007669"/>
    <property type="project" value="UniProtKB-SubCell"/>
</dbReference>
<feature type="coiled-coil region" evidence="9">
    <location>
        <begin position="2"/>
        <end position="29"/>
    </location>
</feature>
<keyword evidence="6" id="KW-0371">Homeobox</keyword>
<reference evidence="11" key="1">
    <citation type="journal article" date="2018" name="PLoS ONE">
        <title>Chinook salmon (Oncorhynchus tshawytscha) genome and transcriptome.</title>
        <authorList>
            <person name="Christensen K.A."/>
            <person name="Leong J.S."/>
            <person name="Sakhrani D."/>
            <person name="Biagi C.A."/>
            <person name="Minkley D.R."/>
            <person name="Withler R.E."/>
            <person name="Rondeau E.B."/>
            <person name="Koop B.F."/>
            <person name="Devlin R.H."/>
        </authorList>
    </citation>
    <scope>NUCLEOTIDE SEQUENCE [LARGE SCALE GENOMIC DNA]</scope>
</reference>
<protein>
    <recommendedName>
        <fullName evidence="2">Homeodomain-only protein</fullName>
    </recommendedName>
</protein>
<evidence type="ECO:0000256" key="6">
    <source>
        <dbReference type="ARBA" id="ARBA00023155"/>
    </source>
</evidence>
<dbReference type="Proteomes" id="UP000694402">
    <property type="component" value="Unassembled WGS sequence"/>
</dbReference>
<name>A0AAZ3P0L7_ONCTS</name>
<sequence length="111" mass="12162">MASNGMESMQLAEDQIKILEENFNRVSKHPDESTLMLIAAESGLTEEETAVPCVLHSRIHLGVPLPYMGADEEELALVPHLLQGQSFMECCDTAGPLVILEIRGITGTNQR</sequence>
<proteinExistence type="predicted"/>